<gene>
    <name evidence="1" type="primary">VvCHDp000026_69</name>
    <name evidence="1" type="ORF">CK203_018758</name>
</gene>
<proteinExistence type="predicted"/>
<dbReference type="InterPro" id="IPR004158">
    <property type="entry name" value="DUF247_pln"/>
</dbReference>
<organism evidence="1 2">
    <name type="scientific">Vitis vinifera</name>
    <name type="common">Grape</name>
    <dbReference type="NCBI Taxonomy" id="29760"/>
    <lineage>
        <taxon>Eukaryota</taxon>
        <taxon>Viridiplantae</taxon>
        <taxon>Streptophyta</taxon>
        <taxon>Embryophyta</taxon>
        <taxon>Tracheophyta</taxon>
        <taxon>Spermatophyta</taxon>
        <taxon>Magnoliopsida</taxon>
        <taxon>eudicotyledons</taxon>
        <taxon>Gunneridae</taxon>
        <taxon>Pentapetalae</taxon>
        <taxon>rosids</taxon>
        <taxon>Vitales</taxon>
        <taxon>Vitaceae</taxon>
        <taxon>Viteae</taxon>
        <taxon>Vitis</taxon>
    </lineage>
</organism>
<sequence length="1006" mass="113521">MQRKCENTDHLYFLSSELAGKPKEMEDQEKLAPSISMVPVQLRSVKKEAYRPQMVTVGPYHHGNSVLLGMEKHKRHYMQTLLGRVQNPEDILDDCYMAIKNLNQRVRECYADNMHFGAAELGAILLVDGCFILELFHRHIIQQHTSNSSDPNADNAWMVPTLRHDLELLENQIPFFILVELYKIFQKHLHIFSEYSLPSLALSFFHPNVNVNQEGMSMEPNHLLDLLHKSLLPTPSNDSSGSETRGFDLCASELLEAGIQFEKISESHLLDIKFDSGNGVIKIPPLSIHKTELLLRNLIALEHCGFHNSCKTLHISSYALMMRSLIRSLVDVELLEEKGIISSNSVGGESILCLIDDICKNVDIKDFYFGELCKEVNAYCNSRTCRMPKEMEADWLLPLKEKLGLLGPTLPTPSISKVPKKLRKVDKEAYSPQMVSIGPYHHGNLDLLGMEEHKMQYMRNLLHRGENDSVETLDDCGKAIKNLDFRVRECYADKIRFESFDATKLGEILLVDALQHDLVLLENQIPFFILVELYNIFHRCLNISPEHSLTSLTVSFLNLKLNVRREGMSTEPNHLLDLLHKCLLPTSGSDSSGSPPSNDSSGSKTRGFHLCASKLSKAGIQFKKNESHLLDIKFDGGKGVIKIPPFSVGATKSLLRNLIALEQCGFSNSCKTFHISSYALMMRSLIRSSADVQLLEEKGIITSDLEGSESVLGLINDNCKNVYIKHFYFRKLCKEDAENSGEDWLLQLMGLLGPTSSTPSISKFPNKLPRLKEEVYSPQIVSIGPYHHGKADLLDMEEHKLQYGLSRTNNTIETLMIVLRHALPHETNLNDPTATSAWTHKRLNVPPEHSLPSLALSFFYPKMDVKRESMSGEPNHLLDLLHKFWLPKSDMNASGSEARGFDLCASQLLKAEIQLEKNESRHLLDTKFDSNSGLIKIPQLSIDEIESVLRSLLALEQYDVELLEEKGIITTDLERGGNVLALLQVICKNVDIKNFYFGEPCKEVNA</sequence>
<dbReference type="Proteomes" id="UP000288805">
    <property type="component" value="Unassembled WGS sequence"/>
</dbReference>
<name>A0A438JAS3_VITVI</name>
<dbReference type="EMBL" id="QGNW01000053">
    <property type="protein sequence ID" value="RVX06067.1"/>
    <property type="molecule type" value="Genomic_DNA"/>
</dbReference>
<evidence type="ECO:0000313" key="2">
    <source>
        <dbReference type="Proteomes" id="UP000288805"/>
    </source>
</evidence>
<protein>
    <submittedName>
        <fullName evidence="1">UPF0481 protein</fullName>
    </submittedName>
</protein>
<accession>A0A438JAS3</accession>
<dbReference type="Pfam" id="PF03140">
    <property type="entry name" value="DUF247"/>
    <property type="match status" value="5"/>
</dbReference>
<dbReference type="PANTHER" id="PTHR31170">
    <property type="entry name" value="BNAC04G53230D PROTEIN"/>
    <property type="match status" value="1"/>
</dbReference>
<reference evidence="1 2" key="1">
    <citation type="journal article" date="2018" name="PLoS Genet.">
        <title>Population sequencing reveals clonal diversity and ancestral inbreeding in the grapevine cultivar Chardonnay.</title>
        <authorList>
            <person name="Roach M.J."/>
            <person name="Johnson D.L."/>
            <person name="Bohlmann J."/>
            <person name="van Vuuren H.J."/>
            <person name="Jones S.J."/>
            <person name="Pretorius I.S."/>
            <person name="Schmidt S.A."/>
            <person name="Borneman A.R."/>
        </authorList>
    </citation>
    <scope>NUCLEOTIDE SEQUENCE [LARGE SCALE GENOMIC DNA]</scope>
    <source>
        <strain evidence="2">cv. Chardonnay</strain>
        <tissue evidence="1">Leaf</tissue>
    </source>
</reference>
<dbReference type="AlphaFoldDB" id="A0A438JAS3"/>
<dbReference type="PANTHER" id="PTHR31170:SF25">
    <property type="entry name" value="BNAA09G04570D PROTEIN"/>
    <property type="match status" value="1"/>
</dbReference>
<evidence type="ECO:0000313" key="1">
    <source>
        <dbReference type="EMBL" id="RVX06067.1"/>
    </source>
</evidence>
<comment type="caution">
    <text evidence="1">The sequence shown here is derived from an EMBL/GenBank/DDBJ whole genome shotgun (WGS) entry which is preliminary data.</text>
</comment>